<evidence type="ECO:0008006" key="4">
    <source>
        <dbReference type="Google" id="ProtNLM"/>
    </source>
</evidence>
<dbReference type="AlphaFoldDB" id="A0A1F7UQ76"/>
<accession>A0A1F7UQ76</accession>
<dbReference type="SUPFAM" id="SSF51735">
    <property type="entry name" value="NAD(P)-binding Rossmann-fold domains"/>
    <property type="match status" value="1"/>
</dbReference>
<evidence type="ECO:0000313" key="2">
    <source>
        <dbReference type="EMBL" id="OGL79837.1"/>
    </source>
</evidence>
<gene>
    <name evidence="2" type="ORF">A3F28_00155</name>
</gene>
<dbReference type="PRINTS" id="PR00080">
    <property type="entry name" value="SDRFAMILY"/>
</dbReference>
<dbReference type="InterPro" id="IPR050259">
    <property type="entry name" value="SDR"/>
</dbReference>
<protein>
    <recommendedName>
        <fullName evidence="4">Short-chain dehydrogenase</fullName>
    </recommendedName>
</protein>
<dbReference type="PANTHER" id="PTHR42879">
    <property type="entry name" value="3-OXOACYL-(ACYL-CARRIER-PROTEIN) REDUCTASE"/>
    <property type="match status" value="1"/>
</dbReference>
<proteinExistence type="inferred from homology"/>
<name>A0A1F7UQ76_9BACT</name>
<dbReference type="InterPro" id="IPR036291">
    <property type="entry name" value="NAD(P)-bd_dom_sf"/>
</dbReference>
<comment type="similarity">
    <text evidence="1">Belongs to the short-chain dehydrogenases/reductases (SDR) family.</text>
</comment>
<dbReference type="PRINTS" id="PR00081">
    <property type="entry name" value="GDHRDH"/>
</dbReference>
<dbReference type="Gene3D" id="3.40.50.720">
    <property type="entry name" value="NAD(P)-binding Rossmann-like Domain"/>
    <property type="match status" value="1"/>
</dbReference>
<dbReference type="FunFam" id="3.40.50.720:FF:000084">
    <property type="entry name" value="Short-chain dehydrogenase reductase"/>
    <property type="match status" value="1"/>
</dbReference>
<sequence>MNLTGKTALITGASRGIGRAIALGLARSGADIAVHFNNHQEQADVVCAEIAALGRKGKIFQADLRDETQAAGLARDVLADFGKVDILVNNAGGPVMPRAWNEVRWSDVQSDVDLHVRTALLITQALAPGMMERRWGRIVNIATIYTLGMVPTHLLPYITAKYALLGLTRALSVELAPHGITVNAVSPGVTETELISHLPTFWKEKHAKEIPVGRLATPEDVAVAVTFLASPEAGYVSGVNLPVSGGAF</sequence>
<dbReference type="Proteomes" id="UP000176598">
    <property type="component" value="Unassembled WGS sequence"/>
</dbReference>
<evidence type="ECO:0000313" key="3">
    <source>
        <dbReference type="Proteomes" id="UP000176598"/>
    </source>
</evidence>
<dbReference type="EMBL" id="MGEG01000003">
    <property type="protein sequence ID" value="OGL79837.1"/>
    <property type="molecule type" value="Genomic_DNA"/>
</dbReference>
<dbReference type="InterPro" id="IPR002347">
    <property type="entry name" value="SDR_fam"/>
</dbReference>
<reference evidence="2 3" key="1">
    <citation type="journal article" date="2016" name="Nat. Commun.">
        <title>Thousands of microbial genomes shed light on interconnected biogeochemical processes in an aquifer system.</title>
        <authorList>
            <person name="Anantharaman K."/>
            <person name="Brown C.T."/>
            <person name="Hug L.A."/>
            <person name="Sharon I."/>
            <person name="Castelle C.J."/>
            <person name="Probst A.J."/>
            <person name="Thomas B.C."/>
            <person name="Singh A."/>
            <person name="Wilkins M.J."/>
            <person name="Karaoz U."/>
            <person name="Brodie E.L."/>
            <person name="Williams K.H."/>
            <person name="Hubbard S.S."/>
            <person name="Banfield J.F."/>
        </authorList>
    </citation>
    <scope>NUCLEOTIDE SEQUENCE [LARGE SCALE GENOMIC DNA]</scope>
</reference>
<comment type="caution">
    <text evidence="2">The sequence shown here is derived from an EMBL/GenBank/DDBJ whole genome shotgun (WGS) entry which is preliminary data.</text>
</comment>
<organism evidence="2 3">
    <name type="scientific">Candidatus Uhrbacteria bacterium RIFCSPHIGHO2_12_FULL_57_11</name>
    <dbReference type="NCBI Taxonomy" id="1802398"/>
    <lineage>
        <taxon>Bacteria</taxon>
        <taxon>Candidatus Uhriibacteriota</taxon>
    </lineage>
</organism>
<dbReference type="Pfam" id="PF13561">
    <property type="entry name" value="adh_short_C2"/>
    <property type="match status" value="1"/>
</dbReference>
<evidence type="ECO:0000256" key="1">
    <source>
        <dbReference type="ARBA" id="ARBA00006484"/>
    </source>
</evidence>